<feature type="region of interest" description="Disordered" evidence="1">
    <location>
        <begin position="180"/>
        <end position="224"/>
    </location>
</feature>
<keyword evidence="3" id="KW-1185">Reference proteome</keyword>
<feature type="region of interest" description="Disordered" evidence="1">
    <location>
        <begin position="51"/>
        <end position="116"/>
    </location>
</feature>
<gene>
    <name evidence="2" type="ORF">B0T19DRAFT_127871</name>
</gene>
<evidence type="ECO:0000256" key="1">
    <source>
        <dbReference type="SAM" id="MobiDB-lite"/>
    </source>
</evidence>
<feature type="compositionally biased region" description="Low complexity" evidence="1">
    <location>
        <begin position="199"/>
        <end position="212"/>
    </location>
</feature>
<name>A0AAE0IYC3_9PEZI</name>
<dbReference type="AlphaFoldDB" id="A0AAE0IYC3"/>
<organism evidence="2 3">
    <name type="scientific">Cercophora scortea</name>
    <dbReference type="NCBI Taxonomy" id="314031"/>
    <lineage>
        <taxon>Eukaryota</taxon>
        <taxon>Fungi</taxon>
        <taxon>Dikarya</taxon>
        <taxon>Ascomycota</taxon>
        <taxon>Pezizomycotina</taxon>
        <taxon>Sordariomycetes</taxon>
        <taxon>Sordariomycetidae</taxon>
        <taxon>Sordariales</taxon>
        <taxon>Lasiosphaeriaceae</taxon>
        <taxon>Cercophora</taxon>
    </lineage>
</organism>
<feature type="region of interest" description="Disordered" evidence="1">
    <location>
        <begin position="133"/>
        <end position="157"/>
    </location>
</feature>
<sequence length="376" mass="42468">MYMPNMFVLELPPSQSVPVCSHTHHLSRKHRITQVSGCLLMYYRYYQKTIAQEPTPPDSNPGSEQSTPPPTGFPVPTSTPWAQTPRGDSSVPPNGTSAAWPQAWLPNPTPVPSFDPSRPLNFSPWLSSTAESMSERASYEPPPPARMPPWPRGQQPVPCLLRRQHPELLRLWRQHLVSPRLRQKQHPVPPRPSRVVGNGTTPATTAGPSTGPSAPPPNQQHERDTDRRLWLRTLIRAMDNPGQAPWPSYTDPRETDPSETEPRGDVQTDLRLYTMGMLNEADLVKLYGMGRAALQSICRSGIRGAVTLLDHILEVRSLEDLPETTRRSFEWRVLVLRDAAEEYIAHPSLRIERRRVAAVEYLWEYIRGIFVVYGDG</sequence>
<evidence type="ECO:0000313" key="3">
    <source>
        <dbReference type="Proteomes" id="UP001286456"/>
    </source>
</evidence>
<comment type="caution">
    <text evidence="2">The sequence shown here is derived from an EMBL/GenBank/DDBJ whole genome shotgun (WGS) entry which is preliminary data.</text>
</comment>
<feature type="region of interest" description="Disordered" evidence="1">
    <location>
        <begin position="239"/>
        <end position="264"/>
    </location>
</feature>
<proteinExistence type="predicted"/>
<reference evidence="2" key="2">
    <citation type="submission" date="2023-06" db="EMBL/GenBank/DDBJ databases">
        <authorList>
            <consortium name="Lawrence Berkeley National Laboratory"/>
            <person name="Haridas S."/>
            <person name="Hensen N."/>
            <person name="Bonometti L."/>
            <person name="Westerberg I."/>
            <person name="Brannstrom I.O."/>
            <person name="Guillou S."/>
            <person name="Cros-Aarteil S."/>
            <person name="Calhoun S."/>
            <person name="Kuo A."/>
            <person name="Mondo S."/>
            <person name="Pangilinan J."/>
            <person name="Riley R."/>
            <person name="Labutti K."/>
            <person name="Andreopoulos B."/>
            <person name="Lipzen A."/>
            <person name="Chen C."/>
            <person name="Yanf M."/>
            <person name="Daum C."/>
            <person name="Ng V."/>
            <person name="Clum A."/>
            <person name="Steindorff A."/>
            <person name="Ohm R."/>
            <person name="Martin F."/>
            <person name="Silar P."/>
            <person name="Natvig D."/>
            <person name="Lalanne C."/>
            <person name="Gautier V."/>
            <person name="Ament-Velasquez S.L."/>
            <person name="Kruys A."/>
            <person name="Hutchinson M.I."/>
            <person name="Powell A.J."/>
            <person name="Barry K."/>
            <person name="Miller A.N."/>
            <person name="Grigoriev I.V."/>
            <person name="Debuchy R."/>
            <person name="Gladieux P."/>
            <person name="Thoren M.H."/>
            <person name="Johannesson H."/>
        </authorList>
    </citation>
    <scope>NUCLEOTIDE SEQUENCE</scope>
    <source>
        <strain evidence="2">SMH4131-1</strain>
    </source>
</reference>
<reference evidence="2" key="1">
    <citation type="journal article" date="2023" name="Mol. Phylogenet. Evol.">
        <title>Genome-scale phylogeny and comparative genomics of the fungal order Sordariales.</title>
        <authorList>
            <person name="Hensen N."/>
            <person name="Bonometti L."/>
            <person name="Westerberg I."/>
            <person name="Brannstrom I.O."/>
            <person name="Guillou S."/>
            <person name="Cros-Aarteil S."/>
            <person name="Calhoun S."/>
            <person name="Haridas S."/>
            <person name="Kuo A."/>
            <person name="Mondo S."/>
            <person name="Pangilinan J."/>
            <person name="Riley R."/>
            <person name="LaButti K."/>
            <person name="Andreopoulos B."/>
            <person name="Lipzen A."/>
            <person name="Chen C."/>
            <person name="Yan M."/>
            <person name="Daum C."/>
            <person name="Ng V."/>
            <person name="Clum A."/>
            <person name="Steindorff A."/>
            <person name="Ohm R.A."/>
            <person name="Martin F."/>
            <person name="Silar P."/>
            <person name="Natvig D.O."/>
            <person name="Lalanne C."/>
            <person name="Gautier V."/>
            <person name="Ament-Velasquez S.L."/>
            <person name="Kruys A."/>
            <person name="Hutchinson M.I."/>
            <person name="Powell A.J."/>
            <person name="Barry K."/>
            <person name="Miller A.N."/>
            <person name="Grigoriev I.V."/>
            <person name="Debuchy R."/>
            <person name="Gladieux P."/>
            <person name="Hiltunen Thoren M."/>
            <person name="Johannesson H."/>
        </authorList>
    </citation>
    <scope>NUCLEOTIDE SEQUENCE</scope>
    <source>
        <strain evidence="2">SMH4131-1</strain>
    </source>
</reference>
<dbReference type="EMBL" id="JAUEPO010000002">
    <property type="protein sequence ID" value="KAK3333508.1"/>
    <property type="molecule type" value="Genomic_DNA"/>
</dbReference>
<accession>A0AAE0IYC3</accession>
<protein>
    <submittedName>
        <fullName evidence="2">Uncharacterized protein</fullName>
    </submittedName>
</protein>
<feature type="compositionally biased region" description="Pro residues" evidence="1">
    <location>
        <begin position="140"/>
        <end position="151"/>
    </location>
</feature>
<evidence type="ECO:0000313" key="2">
    <source>
        <dbReference type="EMBL" id="KAK3333508.1"/>
    </source>
</evidence>
<feature type="compositionally biased region" description="Basic and acidic residues" evidence="1">
    <location>
        <begin position="251"/>
        <end position="264"/>
    </location>
</feature>
<dbReference type="Proteomes" id="UP001286456">
    <property type="component" value="Unassembled WGS sequence"/>
</dbReference>